<feature type="transmembrane region" description="Helical" evidence="14">
    <location>
        <begin position="283"/>
        <end position="302"/>
    </location>
</feature>
<gene>
    <name evidence="14" type="primary">ctaB</name>
    <name evidence="15" type="ORF">SK069_04685</name>
</gene>
<dbReference type="EMBL" id="JAXAVX010000001">
    <property type="protein sequence ID" value="MDX8150880.1"/>
    <property type="molecule type" value="Genomic_DNA"/>
</dbReference>
<feature type="transmembrane region" description="Helical" evidence="14">
    <location>
        <begin position="253"/>
        <end position="271"/>
    </location>
</feature>
<evidence type="ECO:0000256" key="13">
    <source>
        <dbReference type="ARBA" id="ARBA00047690"/>
    </source>
</evidence>
<feature type="transmembrane region" description="Helical" evidence="14">
    <location>
        <begin position="188"/>
        <end position="206"/>
    </location>
</feature>
<evidence type="ECO:0000256" key="8">
    <source>
        <dbReference type="ARBA" id="ARBA00023133"/>
    </source>
</evidence>
<feature type="transmembrane region" description="Helical" evidence="14">
    <location>
        <begin position="132"/>
        <end position="150"/>
    </location>
</feature>
<evidence type="ECO:0000256" key="4">
    <source>
        <dbReference type="ARBA" id="ARBA00022475"/>
    </source>
</evidence>
<dbReference type="InterPro" id="IPR044878">
    <property type="entry name" value="UbiA_sf"/>
</dbReference>
<comment type="subcellular location">
    <subcellularLocation>
        <location evidence="1 14">Cell membrane</location>
        <topology evidence="1 14">Multi-pass membrane protein</topology>
    </subcellularLocation>
</comment>
<dbReference type="Proteomes" id="UP001277761">
    <property type="component" value="Unassembled WGS sequence"/>
</dbReference>
<evidence type="ECO:0000256" key="11">
    <source>
        <dbReference type="ARBA" id="ARBA00040810"/>
    </source>
</evidence>
<feature type="transmembrane region" description="Helical" evidence="14">
    <location>
        <begin position="226"/>
        <end position="247"/>
    </location>
</feature>
<dbReference type="RefSeq" id="WP_319953022.1">
    <property type="nucleotide sequence ID" value="NZ_JAXAVX010000001.1"/>
</dbReference>
<dbReference type="InterPro" id="IPR030470">
    <property type="entry name" value="UbiA_prenylTrfase_CS"/>
</dbReference>
<evidence type="ECO:0000256" key="9">
    <source>
        <dbReference type="ARBA" id="ARBA00023136"/>
    </source>
</evidence>
<feature type="transmembrane region" description="Helical" evidence="14">
    <location>
        <begin position="157"/>
        <end position="182"/>
    </location>
</feature>
<comment type="caution">
    <text evidence="15">The sequence shown here is derived from an EMBL/GenBank/DDBJ whole genome shotgun (WGS) entry which is preliminary data.</text>
</comment>
<dbReference type="InterPro" id="IPR006369">
    <property type="entry name" value="Protohaem_IX_farnesylTrfase"/>
</dbReference>
<dbReference type="PANTHER" id="PTHR43448:SF7">
    <property type="entry name" value="4-HYDROXYBENZOATE SOLANESYLTRANSFERASE"/>
    <property type="match status" value="1"/>
</dbReference>
<feature type="transmembrane region" description="Helical" evidence="14">
    <location>
        <begin position="60"/>
        <end position="82"/>
    </location>
</feature>
<dbReference type="PANTHER" id="PTHR43448">
    <property type="entry name" value="PROTOHEME IX FARNESYLTRANSFERASE, MITOCHONDRIAL"/>
    <property type="match status" value="1"/>
</dbReference>
<reference evidence="15 16" key="1">
    <citation type="submission" date="2023-11" db="EMBL/GenBank/DDBJ databases">
        <authorList>
            <person name="Xu M."/>
            <person name="Jiang T."/>
        </authorList>
    </citation>
    <scope>NUCLEOTIDE SEQUENCE [LARGE SCALE GENOMIC DNA]</scope>
    <source>
        <strain evidence="15 16">SD</strain>
    </source>
</reference>
<evidence type="ECO:0000256" key="1">
    <source>
        <dbReference type="ARBA" id="ARBA00004651"/>
    </source>
</evidence>
<protein>
    <recommendedName>
        <fullName evidence="11 14">Protoheme IX farnesyltransferase</fullName>
        <ecNumber evidence="3 14">2.5.1.141</ecNumber>
    </recommendedName>
    <alternativeName>
        <fullName evidence="12 14">Heme B farnesyltransferase</fullName>
    </alternativeName>
    <alternativeName>
        <fullName evidence="10 14">Heme O synthase</fullName>
    </alternativeName>
</protein>
<keyword evidence="9 14" id="KW-0472">Membrane</keyword>
<dbReference type="PROSITE" id="PS00943">
    <property type="entry name" value="UBIA"/>
    <property type="match status" value="1"/>
</dbReference>
<comment type="pathway">
    <text evidence="2 14">Porphyrin-containing compound metabolism; heme O biosynthesis; heme O from protoheme: step 1/1.</text>
</comment>
<comment type="similarity">
    <text evidence="14">Belongs to the UbiA prenyltransferase family. Protoheme IX farnesyltransferase subfamily.</text>
</comment>
<evidence type="ECO:0000256" key="12">
    <source>
        <dbReference type="ARBA" id="ARBA00042475"/>
    </source>
</evidence>
<dbReference type="Gene3D" id="1.10.357.140">
    <property type="entry name" value="UbiA prenyltransferase"/>
    <property type="match status" value="1"/>
</dbReference>
<comment type="function">
    <text evidence="14">Converts heme B (protoheme IX) to heme O by substitution of the vinyl group on carbon 2 of heme B porphyrin ring with a hydroxyethyl farnesyl side group.</text>
</comment>
<keyword evidence="7 14" id="KW-1133">Transmembrane helix</keyword>
<evidence type="ECO:0000256" key="5">
    <source>
        <dbReference type="ARBA" id="ARBA00022679"/>
    </source>
</evidence>
<dbReference type="NCBIfam" id="TIGR01473">
    <property type="entry name" value="cyoE_ctaB"/>
    <property type="match status" value="1"/>
</dbReference>
<evidence type="ECO:0000256" key="7">
    <source>
        <dbReference type="ARBA" id="ARBA00022989"/>
    </source>
</evidence>
<evidence type="ECO:0000313" key="16">
    <source>
        <dbReference type="Proteomes" id="UP001277761"/>
    </source>
</evidence>
<comment type="miscellaneous">
    <text evidence="14">Carbon 2 of the heme B porphyrin ring is defined according to the Fischer nomenclature.</text>
</comment>
<evidence type="ECO:0000256" key="10">
    <source>
        <dbReference type="ARBA" id="ARBA00030253"/>
    </source>
</evidence>
<dbReference type="CDD" id="cd13957">
    <property type="entry name" value="PT_UbiA_Cox10"/>
    <property type="match status" value="1"/>
</dbReference>
<accession>A0ABU4VGC8</accession>
<comment type="catalytic activity">
    <reaction evidence="13 14">
        <text>heme b + (2E,6E)-farnesyl diphosphate + H2O = Fe(II)-heme o + diphosphate</text>
        <dbReference type="Rhea" id="RHEA:28070"/>
        <dbReference type="ChEBI" id="CHEBI:15377"/>
        <dbReference type="ChEBI" id="CHEBI:33019"/>
        <dbReference type="ChEBI" id="CHEBI:60344"/>
        <dbReference type="ChEBI" id="CHEBI:60530"/>
        <dbReference type="ChEBI" id="CHEBI:175763"/>
        <dbReference type="EC" id="2.5.1.141"/>
    </reaction>
</comment>
<feature type="transmembrane region" description="Helical" evidence="14">
    <location>
        <begin position="107"/>
        <end position="126"/>
    </location>
</feature>
<keyword evidence="5 14" id="KW-0808">Transferase</keyword>
<dbReference type="EC" id="2.5.1.141" evidence="3 14"/>
<keyword evidence="6 14" id="KW-0812">Transmembrane</keyword>
<dbReference type="Pfam" id="PF01040">
    <property type="entry name" value="UbiA"/>
    <property type="match status" value="1"/>
</dbReference>
<sequence>MIDVPTPISAPRPLAGALVAPGLRQRVADLVALTKPKVQLLLLLTTVTAMYAAGSPSPELVLLTLLGGSLSAGGASAINHWFDRDIDAHMPRTQDRPIPSGRMEPHVALWVGLWLTIASFLLLAVAANMTAALLSLAGFAWYVGIYTMWLKRRSTQNIVIGGVAGAFPPMVGWAAVTGGFAWESIYPFLIVFAWTAPHFWALSLLVKDDYAAAGVPMLPVVRGERATYRAITAWSAITVVVSVLPVATGTFGAIYLVAAVVLGVELLRRSWLLQRDGTRARALALHLFALAYLAALFAAMVADAKL</sequence>
<keyword evidence="4 14" id="KW-1003">Cell membrane</keyword>
<dbReference type="GO" id="GO:0008495">
    <property type="term" value="F:protoheme IX farnesyltransferase activity"/>
    <property type="evidence" value="ECO:0007669"/>
    <property type="project" value="UniProtKB-EC"/>
</dbReference>
<name>A0ABU4VGC8_9ACTN</name>
<evidence type="ECO:0000256" key="14">
    <source>
        <dbReference type="HAMAP-Rule" id="MF_00154"/>
    </source>
</evidence>
<evidence type="ECO:0000256" key="2">
    <source>
        <dbReference type="ARBA" id="ARBA00004919"/>
    </source>
</evidence>
<dbReference type="HAMAP" id="MF_00154">
    <property type="entry name" value="CyoE_CtaB"/>
    <property type="match status" value="1"/>
</dbReference>
<organism evidence="15 16">
    <name type="scientific">Patulibacter brassicae</name>
    <dbReference type="NCBI Taxonomy" id="1705717"/>
    <lineage>
        <taxon>Bacteria</taxon>
        <taxon>Bacillati</taxon>
        <taxon>Actinomycetota</taxon>
        <taxon>Thermoleophilia</taxon>
        <taxon>Solirubrobacterales</taxon>
        <taxon>Patulibacteraceae</taxon>
        <taxon>Patulibacter</taxon>
    </lineage>
</organism>
<dbReference type="InterPro" id="IPR000537">
    <property type="entry name" value="UbiA_prenyltransferase"/>
</dbReference>
<evidence type="ECO:0000256" key="3">
    <source>
        <dbReference type="ARBA" id="ARBA00012292"/>
    </source>
</evidence>
<keyword evidence="16" id="KW-1185">Reference proteome</keyword>
<evidence type="ECO:0000256" key="6">
    <source>
        <dbReference type="ARBA" id="ARBA00022692"/>
    </source>
</evidence>
<proteinExistence type="inferred from homology"/>
<keyword evidence="8 14" id="KW-0350">Heme biosynthesis</keyword>
<evidence type="ECO:0000313" key="15">
    <source>
        <dbReference type="EMBL" id="MDX8150880.1"/>
    </source>
</evidence>
<dbReference type="NCBIfam" id="NF003349">
    <property type="entry name" value="PRK04375.1-2"/>
    <property type="match status" value="1"/>
</dbReference>